<proteinExistence type="predicted"/>
<name>A0A7U2F1R7_PHANO</name>
<dbReference type="AlphaFoldDB" id="A0A7U2F1R7"/>
<gene>
    <name evidence="1" type="ORF">JI435_410030</name>
</gene>
<protein>
    <submittedName>
        <fullName evidence="1">Uncharacterized protein</fullName>
    </submittedName>
</protein>
<dbReference type="EMBL" id="CP069029">
    <property type="protein sequence ID" value="QRC97073.1"/>
    <property type="molecule type" value="Genomic_DNA"/>
</dbReference>
<evidence type="ECO:0000313" key="2">
    <source>
        <dbReference type="Proteomes" id="UP000663193"/>
    </source>
</evidence>
<accession>A0A7U2F1R7</accession>
<dbReference type="Proteomes" id="UP000663193">
    <property type="component" value="Chromosome 7"/>
</dbReference>
<organism evidence="1 2">
    <name type="scientific">Phaeosphaeria nodorum (strain SN15 / ATCC MYA-4574 / FGSC 10173)</name>
    <name type="common">Glume blotch fungus</name>
    <name type="synonym">Parastagonospora nodorum</name>
    <dbReference type="NCBI Taxonomy" id="321614"/>
    <lineage>
        <taxon>Eukaryota</taxon>
        <taxon>Fungi</taxon>
        <taxon>Dikarya</taxon>
        <taxon>Ascomycota</taxon>
        <taxon>Pezizomycotina</taxon>
        <taxon>Dothideomycetes</taxon>
        <taxon>Pleosporomycetidae</taxon>
        <taxon>Pleosporales</taxon>
        <taxon>Pleosporineae</taxon>
        <taxon>Phaeosphaeriaceae</taxon>
        <taxon>Parastagonospora</taxon>
    </lineage>
</organism>
<dbReference type="VEuPathDB" id="FungiDB:JI435_410030"/>
<evidence type="ECO:0000313" key="1">
    <source>
        <dbReference type="EMBL" id="QRC97073.1"/>
    </source>
</evidence>
<keyword evidence="2" id="KW-1185">Reference proteome</keyword>
<sequence length="107" mass="12262">MRSEVGKSSSSAALILVRSERNRACMHLEPHQPGILTLRPAHHCTLYAEHCTLFTTWHFIDVTTFSQAGCGQKNHRFTDRRARIRNKPIQKQYGRNPITTLCCNRGE</sequence>
<reference evidence="2" key="1">
    <citation type="journal article" date="2021" name="BMC Genomics">
        <title>Chromosome-level genome assembly and manually-curated proteome of model necrotroph Parastagonospora nodorum Sn15 reveals a genome-wide trove of candidate effector homologs, and redundancy of virulence-related functions within an accessory chromosome.</title>
        <authorList>
            <person name="Bertazzoni S."/>
            <person name="Jones D.A.B."/>
            <person name="Phan H.T."/>
            <person name="Tan K.-C."/>
            <person name="Hane J.K."/>
        </authorList>
    </citation>
    <scope>NUCLEOTIDE SEQUENCE [LARGE SCALE GENOMIC DNA]</scope>
    <source>
        <strain evidence="2">SN15 / ATCC MYA-4574 / FGSC 10173)</strain>
    </source>
</reference>